<gene>
    <name evidence="6" type="ORF">SAMN04487834_100855</name>
</gene>
<feature type="transmembrane region" description="Helical" evidence="5">
    <location>
        <begin position="106"/>
        <end position="125"/>
    </location>
</feature>
<dbReference type="PANTHER" id="PTHR10361:SF28">
    <property type="entry name" value="P3 PROTEIN-RELATED"/>
    <property type="match status" value="1"/>
</dbReference>
<dbReference type="GO" id="GO:0016020">
    <property type="term" value="C:membrane"/>
    <property type="evidence" value="ECO:0007669"/>
    <property type="project" value="UniProtKB-SubCell"/>
</dbReference>
<evidence type="ECO:0000256" key="1">
    <source>
        <dbReference type="ARBA" id="ARBA00004141"/>
    </source>
</evidence>
<dbReference type="InterPro" id="IPR038770">
    <property type="entry name" value="Na+/solute_symporter_sf"/>
</dbReference>
<keyword evidence="7" id="KW-1185">Reference proteome</keyword>
<feature type="transmembrane region" description="Helical" evidence="5">
    <location>
        <begin position="233"/>
        <end position="261"/>
    </location>
</feature>
<proteinExistence type="predicted"/>
<name>A0A1H6RMR5_9FIRM</name>
<evidence type="ECO:0000256" key="5">
    <source>
        <dbReference type="SAM" id="Phobius"/>
    </source>
</evidence>
<sequence length="343" mass="36546">MKFLQKVSKFLADYTVWVVIAIAVFAFFLPQMMAWVNLSMFYDFVGNKFTVQSLIIGVIMFSMGLSLTTEDFKILAKRPFDICIGAAAQYLIMPFSAYFFSRLLHLSPALSLGLILVGCCPGGVSSNVMSYLCGGDVAFSVGMTTASTILSPVMTPFMVALLAGGATIKIQAFPMFVSIIETVLLPVAVGFFLNYKLGRNKVFQEVQKVMPGVAVLGLAAVVGGVMSSQGKAFITSGVVVFVAVFLHNFVGYCLGYLAGVLTGMSTPKRRTISIEVGMQNAGLATNLATSTAQFATMPQATIIAAVSCVWHSISGTLIAAFFAHLDKAKEAKAESEETVAAKA</sequence>
<comment type="subcellular location">
    <subcellularLocation>
        <location evidence="1">Membrane</location>
        <topology evidence="1">Multi-pass membrane protein</topology>
    </subcellularLocation>
</comment>
<keyword evidence="2 5" id="KW-0812">Transmembrane</keyword>
<dbReference type="AlphaFoldDB" id="A0A1H6RMR5"/>
<feature type="transmembrane region" description="Helical" evidence="5">
    <location>
        <begin position="137"/>
        <end position="163"/>
    </location>
</feature>
<accession>A0A1H6RMR5</accession>
<dbReference type="PANTHER" id="PTHR10361">
    <property type="entry name" value="SODIUM-BILE ACID COTRANSPORTER"/>
    <property type="match status" value="1"/>
</dbReference>
<dbReference type="InterPro" id="IPR004710">
    <property type="entry name" value="Bilac:Na_transpt"/>
</dbReference>
<feature type="transmembrane region" description="Helical" evidence="5">
    <location>
        <begin position="209"/>
        <end position="227"/>
    </location>
</feature>
<dbReference type="InterPro" id="IPR002657">
    <property type="entry name" value="BilAc:Na_symport/Acr3"/>
</dbReference>
<feature type="transmembrane region" description="Helical" evidence="5">
    <location>
        <begin position="175"/>
        <end position="197"/>
    </location>
</feature>
<protein>
    <submittedName>
        <fullName evidence="6">Bile acid:Na+ symporter, BASS family</fullName>
    </submittedName>
</protein>
<keyword evidence="3 5" id="KW-1133">Transmembrane helix</keyword>
<evidence type="ECO:0000313" key="7">
    <source>
        <dbReference type="Proteomes" id="UP000183028"/>
    </source>
</evidence>
<dbReference type="Pfam" id="PF01758">
    <property type="entry name" value="SBF"/>
    <property type="match status" value="1"/>
</dbReference>
<feature type="transmembrane region" description="Helical" evidence="5">
    <location>
        <begin position="49"/>
        <end position="68"/>
    </location>
</feature>
<dbReference type="eggNOG" id="COG0385">
    <property type="taxonomic scope" value="Bacteria"/>
</dbReference>
<evidence type="ECO:0000256" key="2">
    <source>
        <dbReference type="ARBA" id="ARBA00022692"/>
    </source>
</evidence>
<dbReference type="Gene3D" id="1.20.1530.20">
    <property type="match status" value="1"/>
</dbReference>
<evidence type="ECO:0000313" key="6">
    <source>
        <dbReference type="EMBL" id="SEI53827.1"/>
    </source>
</evidence>
<dbReference type="Proteomes" id="UP000183028">
    <property type="component" value="Unassembled WGS sequence"/>
</dbReference>
<reference evidence="7" key="1">
    <citation type="submission" date="2016-10" db="EMBL/GenBank/DDBJ databases">
        <authorList>
            <person name="Varghese N."/>
        </authorList>
    </citation>
    <scope>NUCLEOTIDE SEQUENCE [LARGE SCALE GENOMIC DNA]</scope>
    <source>
        <strain evidence="7">DSM 20406</strain>
    </source>
</reference>
<dbReference type="EMBL" id="FNYK01000008">
    <property type="protein sequence ID" value="SEI53827.1"/>
    <property type="molecule type" value="Genomic_DNA"/>
</dbReference>
<organism evidence="6 7">
    <name type="scientific">Sharpea azabuensis</name>
    <dbReference type="NCBI Taxonomy" id="322505"/>
    <lineage>
        <taxon>Bacteria</taxon>
        <taxon>Bacillati</taxon>
        <taxon>Bacillota</taxon>
        <taxon>Erysipelotrichia</taxon>
        <taxon>Erysipelotrichales</taxon>
        <taxon>Coprobacillaceae</taxon>
        <taxon>Sharpea</taxon>
    </lineage>
</organism>
<dbReference type="RefSeq" id="WP_033162217.1">
    <property type="nucleotide sequence ID" value="NZ_FNYK01000008.1"/>
</dbReference>
<evidence type="ECO:0000256" key="4">
    <source>
        <dbReference type="ARBA" id="ARBA00023136"/>
    </source>
</evidence>
<dbReference type="GeneID" id="54119618"/>
<evidence type="ECO:0000256" key="3">
    <source>
        <dbReference type="ARBA" id="ARBA00022989"/>
    </source>
</evidence>
<dbReference type="OrthoDB" id="9806785at2"/>
<feature type="transmembrane region" description="Helical" evidence="5">
    <location>
        <begin position="80"/>
        <end position="100"/>
    </location>
</feature>
<feature type="transmembrane region" description="Helical" evidence="5">
    <location>
        <begin position="12"/>
        <end position="29"/>
    </location>
</feature>
<keyword evidence="4 5" id="KW-0472">Membrane</keyword>